<gene>
    <name evidence="5" type="ORF">ACFFGH_27365</name>
</gene>
<dbReference type="Gene3D" id="3.20.20.80">
    <property type="entry name" value="Glycosidases"/>
    <property type="match status" value="1"/>
</dbReference>
<proteinExistence type="predicted"/>
<evidence type="ECO:0000259" key="4">
    <source>
        <dbReference type="Pfam" id="PF18120"/>
    </source>
</evidence>
<dbReference type="InterPro" id="IPR017853">
    <property type="entry name" value="GH"/>
</dbReference>
<keyword evidence="1" id="KW-0378">Hydrolase</keyword>
<name>A0ABV6RX61_9GAMM</name>
<accession>A0ABV6RX61</accession>
<evidence type="ECO:0000259" key="3">
    <source>
        <dbReference type="Pfam" id="PF02449"/>
    </source>
</evidence>
<comment type="caution">
    <text evidence="5">The sequence shown here is derived from an EMBL/GenBank/DDBJ whole genome shotgun (WGS) entry which is preliminary data.</text>
</comment>
<feature type="domain" description="Glycoside hydrolase family 42 N-terminal" evidence="3">
    <location>
        <begin position="68"/>
        <end position="221"/>
    </location>
</feature>
<feature type="domain" description="DUF5597" evidence="4">
    <location>
        <begin position="411"/>
        <end position="543"/>
    </location>
</feature>
<dbReference type="Pfam" id="PF02449">
    <property type="entry name" value="Glyco_hydro_42"/>
    <property type="match status" value="1"/>
</dbReference>
<dbReference type="Pfam" id="PF18120">
    <property type="entry name" value="DUF5597"/>
    <property type="match status" value="1"/>
</dbReference>
<organism evidence="5 6">
    <name type="scientific">Lysobacter korlensis</name>
    <dbReference type="NCBI Taxonomy" id="553636"/>
    <lineage>
        <taxon>Bacteria</taxon>
        <taxon>Pseudomonadati</taxon>
        <taxon>Pseudomonadota</taxon>
        <taxon>Gammaproteobacteria</taxon>
        <taxon>Lysobacterales</taxon>
        <taxon>Lysobacteraceae</taxon>
        <taxon>Lysobacter</taxon>
    </lineage>
</organism>
<keyword evidence="2" id="KW-0326">Glycosidase</keyword>
<evidence type="ECO:0000256" key="1">
    <source>
        <dbReference type="ARBA" id="ARBA00022801"/>
    </source>
</evidence>
<dbReference type="Gene3D" id="2.60.220.20">
    <property type="entry name" value="putative beta-Galactosidase from caulobacter crescentus"/>
    <property type="match status" value="1"/>
</dbReference>
<dbReference type="Proteomes" id="UP001589896">
    <property type="component" value="Unassembled WGS sequence"/>
</dbReference>
<dbReference type="SUPFAM" id="SSF51445">
    <property type="entry name" value="(Trans)glycosidases"/>
    <property type="match status" value="1"/>
</dbReference>
<evidence type="ECO:0000256" key="2">
    <source>
        <dbReference type="ARBA" id="ARBA00023295"/>
    </source>
</evidence>
<dbReference type="EMBL" id="JBHLTG010000008">
    <property type="protein sequence ID" value="MFC0681565.1"/>
    <property type="molecule type" value="Genomic_DNA"/>
</dbReference>
<dbReference type="InterPro" id="IPR040719">
    <property type="entry name" value="DUF5597"/>
</dbReference>
<evidence type="ECO:0000313" key="6">
    <source>
        <dbReference type="Proteomes" id="UP001589896"/>
    </source>
</evidence>
<protein>
    <submittedName>
        <fullName evidence="5">DUF5597 domain-containing protein</fullName>
    </submittedName>
</protein>
<dbReference type="RefSeq" id="WP_386674416.1">
    <property type="nucleotide sequence ID" value="NZ_JBHLTG010000008.1"/>
</dbReference>
<reference evidence="5 6" key="1">
    <citation type="submission" date="2024-09" db="EMBL/GenBank/DDBJ databases">
        <authorList>
            <person name="Sun Q."/>
            <person name="Mori K."/>
        </authorList>
    </citation>
    <scope>NUCLEOTIDE SEQUENCE [LARGE SCALE GENOMIC DNA]</scope>
    <source>
        <strain evidence="5 6">KCTC 23076</strain>
    </source>
</reference>
<dbReference type="InterPro" id="IPR013529">
    <property type="entry name" value="Glyco_hydro_42_N"/>
</dbReference>
<evidence type="ECO:0000313" key="5">
    <source>
        <dbReference type="EMBL" id="MFC0681565.1"/>
    </source>
</evidence>
<keyword evidence="6" id="KW-1185">Reference proteome</keyword>
<sequence length="564" mass="60362">MLNDENHGRDPGQAGAARAAAIDMPRLERYGASHARLVVDGAPFLAIGGELHNSSSSDPEHMLGVWEKLRGSGFNSVIATVGWDQVEPIEGAFDFTVVDMLLAGARSAGLRLVLIWFGAFKNASSTYAPSWVRSDRERFPRAVLAEPRVPTPFTYEGSMSRPVLSVFSAALLEADTAAYRALMSHLADTDPEHTVILMQVENEVGLLGSSRDRSPAALDAWNAEVPERLRRALRDVPDTFDPDARQALMPATERSGSWADIFGDGEPVADEAFMAWAFASYVGSLASAGKEVLPLPAYANAWLGPQAPGDLPGTYPSGGPTAAMLGVWRSAAPSLDFLAPDIYVPDSRAVMEQYAVPGNPLFIPEARFRAGDAFLAIGQYGGIGYQVFGVEDGRPGSQFSVAARTILASTKAIVDAQRSGSMFAFALRPDDDSAGAEINGVTVTVRNAPKLYATMLLDAGVVLPPPPELPDETEGAAHGITRGDDRVFGLVAGQPDGSFLILGQGALIDFSSDDAELEVDSVRELRLVDGVWQDGRVLNGDERLTIVPRDRIGAARLRLLKFDR</sequence>